<keyword evidence="1" id="KW-0812">Transmembrane</keyword>
<keyword evidence="1" id="KW-0472">Membrane</keyword>
<feature type="transmembrane region" description="Helical" evidence="1">
    <location>
        <begin position="23"/>
        <end position="40"/>
    </location>
</feature>
<accession>Z9JNT9</accession>
<comment type="caution">
    <text evidence="2">The sequence shown here is derived from an EMBL/GenBank/DDBJ whole genome shotgun (WGS) entry which is preliminary data.</text>
</comment>
<dbReference type="PATRIC" id="fig|1444770.3.peg.44"/>
<name>Z9JNT9_9GAMM</name>
<evidence type="ECO:0000313" key="3">
    <source>
        <dbReference type="Proteomes" id="UP000020406"/>
    </source>
</evidence>
<evidence type="ECO:0000313" key="2">
    <source>
        <dbReference type="EMBL" id="EWS79427.1"/>
    </source>
</evidence>
<organism evidence="2 3">
    <name type="scientific">Xylella taiwanensis</name>
    <dbReference type="NCBI Taxonomy" id="1444770"/>
    <lineage>
        <taxon>Bacteria</taxon>
        <taxon>Pseudomonadati</taxon>
        <taxon>Pseudomonadota</taxon>
        <taxon>Gammaproteobacteria</taxon>
        <taxon>Lysobacterales</taxon>
        <taxon>Lysobacteraceae</taxon>
        <taxon>Xylella</taxon>
    </lineage>
</organism>
<gene>
    <name evidence="2" type="ORF">AF72_00185</name>
</gene>
<dbReference type="STRING" id="1444770.AF72_00185"/>
<dbReference type="AlphaFoldDB" id="Z9JNT9"/>
<protein>
    <submittedName>
        <fullName evidence="2">Uncharacterized protein</fullName>
    </submittedName>
</protein>
<evidence type="ECO:0000256" key="1">
    <source>
        <dbReference type="SAM" id="Phobius"/>
    </source>
</evidence>
<dbReference type="EMBL" id="JDSQ01000001">
    <property type="protein sequence ID" value="EWS79427.1"/>
    <property type="molecule type" value="Genomic_DNA"/>
</dbReference>
<dbReference type="Proteomes" id="UP000020406">
    <property type="component" value="Unassembled WGS sequence"/>
</dbReference>
<keyword evidence="1" id="KW-1133">Transmembrane helix</keyword>
<sequence>MADTVVGASGLPIVAHYSRQRKINYVVIALVPMVFLAMLAR</sequence>
<reference evidence="2 3" key="1">
    <citation type="journal article" date="2014" name="Genome Announc.">
        <title>Draft Genome Sequence of Xylella fastidiosa Pear Leaf Scorch Strain in Taiwan.</title>
        <authorList>
            <person name="Su C.C."/>
            <person name="Deng W.L."/>
            <person name="Jan F.J."/>
            <person name="Chang C.J."/>
            <person name="Huang H."/>
            <person name="Chen J."/>
        </authorList>
    </citation>
    <scope>NUCLEOTIDE SEQUENCE [LARGE SCALE GENOMIC DNA]</scope>
    <source>
        <strain evidence="2 3">PLS229</strain>
    </source>
</reference>
<proteinExistence type="predicted"/>